<dbReference type="PANTHER" id="PTHR35731:SF1">
    <property type="entry name" value="8-AMINO-7-OXONONANOATE SYNTHASE"/>
    <property type="match status" value="1"/>
</dbReference>
<name>A0AA38GIU0_TAXCH</name>
<evidence type="ECO:0000313" key="3">
    <source>
        <dbReference type="EMBL" id="KAH9324744.1"/>
    </source>
</evidence>
<accession>A0AA38GIU0</accession>
<proteinExistence type="predicted"/>
<feature type="coiled-coil region" evidence="1">
    <location>
        <begin position="236"/>
        <end position="270"/>
    </location>
</feature>
<dbReference type="AlphaFoldDB" id="A0AA38GIU0"/>
<feature type="transmembrane region" description="Helical" evidence="2">
    <location>
        <begin position="325"/>
        <end position="345"/>
    </location>
</feature>
<keyword evidence="1" id="KW-0175">Coiled coil</keyword>
<keyword evidence="2" id="KW-0812">Transmembrane</keyword>
<keyword evidence="4" id="KW-1185">Reference proteome</keyword>
<gene>
    <name evidence="3" type="ORF">KI387_004922</name>
</gene>
<sequence length="424" mass="49199">MLEASRCISTSVQYYNVLKLSPSSNFILFSLRNSKHELPPKKTKHRLFQTSREYGNVGKQGGTIVVRVGNSDGEGNERTQDLLVEIAMLEAQKVRVAEFMNEKSDHLKEMAEQTNSELQQIADDTMKGMDEAGLKTEVLEFSLKGPVYKERLLCLEEKTTRERLQYLLRFSLQNIVHLEQHSSEKLDPCPDHQVDCQDSKFNMRNFPQLMVIKKCQIDGNQEMSDCVRSKISNQVLETVEAEVRACEEELASERAEMKIKEQQIDKFEKQSWEGRNEGLFFQTLFNPAKKWKEIPPDKRNSIQMEVDMVKKVTKRTLNSSIRRNLYLFLILVVSLALLDAIASGTAEWSKLALYAVFLVILVTQLTYETTFSSKDKYFSLRQSKTFLQQQSAYFALDEKNDYEAIWELGRGRRMFFAQRMQELR</sequence>
<dbReference type="GO" id="GO:0009507">
    <property type="term" value="C:chloroplast"/>
    <property type="evidence" value="ECO:0007669"/>
    <property type="project" value="TreeGrafter"/>
</dbReference>
<organism evidence="3 4">
    <name type="scientific">Taxus chinensis</name>
    <name type="common">Chinese yew</name>
    <name type="synonym">Taxus wallichiana var. chinensis</name>
    <dbReference type="NCBI Taxonomy" id="29808"/>
    <lineage>
        <taxon>Eukaryota</taxon>
        <taxon>Viridiplantae</taxon>
        <taxon>Streptophyta</taxon>
        <taxon>Embryophyta</taxon>
        <taxon>Tracheophyta</taxon>
        <taxon>Spermatophyta</taxon>
        <taxon>Pinopsida</taxon>
        <taxon>Pinidae</taxon>
        <taxon>Conifers II</taxon>
        <taxon>Cupressales</taxon>
        <taxon>Taxaceae</taxon>
        <taxon>Taxus</taxon>
    </lineage>
</organism>
<keyword evidence="2" id="KW-1133">Transmembrane helix</keyword>
<dbReference type="Proteomes" id="UP000824469">
    <property type="component" value="Unassembled WGS sequence"/>
</dbReference>
<dbReference type="EMBL" id="JAHRHJ020000002">
    <property type="protein sequence ID" value="KAH9324744.1"/>
    <property type="molecule type" value="Genomic_DNA"/>
</dbReference>
<reference evidence="3 4" key="1">
    <citation type="journal article" date="2021" name="Nat. Plants">
        <title>The Taxus genome provides insights into paclitaxel biosynthesis.</title>
        <authorList>
            <person name="Xiong X."/>
            <person name="Gou J."/>
            <person name="Liao Q."/>
            <person name="Li Y."/>
            <person name="Zhou Q."/>
            <person name="Bi G."/>
            <person name="Li C."/>
            <person name="Du R."/>
            <person name="Wang X."/>
            <person name="Sun T."/>
            <person name="Guo L."/>
            <person name="Liang H."/>
            <person name="Lu P."/>
            <person name="Wu Y."/>
            <person name="Zhang Z."/>
            <person name="Ro D.K."/>
            <person name="Shang Y."/>
            <person name="Huang S."/>
            <person name="Yan J."/>
        </authorList>
    </citation>
    <scope>NUCLEOTIDE SEQUENCE [LARGE SCALE GENOMIC DNA]</scope>
    <source>
        <strain evidence="3">Ta-2019</strain>
    </source>
</reference>
<evidence type="ECO:0000256" key="2">
    <source>
        <dbReference type="SAM" id="Phobius"/>
    </source>
</evidence>
<keyword evidence="2" id="KW-0472">Membrane</keyword>
<dbReference type="PANTHER" id="PTHR35731">
    <property type="entry name" value="8-AMINO-7-OXONONANOATE SYNTHASE"/>
    <property type="match status" value="1"/>
</dbReference>
<evidence type="ECO:0000313" key="4">
    <source>
        <dbReference type="Proteomes" id="UP000824469"/>
    </source>
</evidence>
<evidence type="ECO:0000256" key="1">
    <source>
        <dbReference type="SAM" id="Coils"/>
    </source>
</evidence>
<protein>
    <submittedName>
        <fullName evidence="3">Uncharacterized protein</fullName>
    </submittedName>
</protein>
<feature type="coiled-coil region" evidence="1">
    <location>
        <begin position="97"/>
        <end position="124"/>
    </location>
</feature>
<feature type="transmembrane region" description="Helical" evidence="2">
    <location>
        <begin position="351"/>
        <end position="371"/>
    </location>
</feature>
<comment type="caution">
    <text evidence="3">The sequence shown here is derived from an EMBL/GenBank/DDBJ whole genome shotgun (WGS) entry which is preliminary data.</text>
</comment>